<dbReference type="InterPro" id="IPR036613">
    <property type="entry name" value="MHCII_invariant_trimer_sf"/>
</dbReference>
<dbReference type="GO" id="GO:0016020">
    <property type="term" value="C:membrane"/>
    <property type="evidence" value="ECO:0007669"/>
    <property type="project" value="InterPro"/>
</dbReference>
<feature type="compositionally biased region" description="Basic and acidic residues" evidence="4">
    <location>
        <begin position="8"/>
        <end position="22"/>
    </location>
</feature>
<dbReference type="GO" id="GO:0005737">
    <property type="term" value="C:cytoplasm"/>
    <property type="evidence" value="ECO:0007669"/>
    <property type="project" value="TreeGrafter"/>
</dbReference>
<dbReference type="InterPro" id="IPR011988">
    <property type="entry name" value="MHC_II-assoc_invariant_trimer"/>
</dbReference>
<dbReference type="GO" id="GO:0019882">
    <property type="term" value="P:antigen processing and presentation"/>
    <property type="evidence" value="ECO:0007669"/>
    <property type="project" value="InterPro"/>
</dbReference>
<dbReference type="PANTHER" id="PTHR14093:SF17">
    <property type="entry name" value="HLA CLASS II HISTOCOMPATIBILITY ANTIGEN GAMMA CHAIN"/>
    <property type="match status" value="1"/>
</dbReference>
<comment type="subcellular location">
    <subcellularLocation>
        <location evidence="1">Secreted</location>
    </subcellularLocation>
</comment>
<gene>
    <name evidence="6" type="primary">CD74</name>
</gene>
<dbReference type="Bgee" id="ENSMFAG00000042836">
    <property type="expression patterns" value="Expressed in spleen and 13 other cell types or tissues"/>
</dbReference>
<evidence type="ECO:0000256" key="3">
    <source>
        <dbReference type="ARBA" id="ARBA00023180"/>
    </source>
</evidence>
<reference evidence="6 7" key="1">
    <citation type="submission" date="2013-03" db="EMBL/GenBank/DDBJ databases">
        <authorList>
            <person name="Warren W."/>
            <person name="Wilson R.K."/>
        </authorList>
    </citation>
    <scope>NUCLEOTIDE SEQUENCE</scope>
</reference>
<proteinExistence type="predicted"/>
<dbReference type="Ensembl" id="ENSMFAT00000101423.1">
    <property type="protein sequence ID" value="ENSMFAP00000058424.1"/>
    <property type="gene ID" value="ENSMFAG00000042836.2"/>
</dbReference>
<dbReference type="GO" id="GO:0002286">
    <property type="term" value="P:T cell activation involved in immune response"/>
    <property type="evidence" value="ECO:0007669"/>
    <property type="project" value="TreeGrafter"/>
</dbReference>
<reference evidence="6" key="2">
    <citation type="submission" date="2025-08" db="UniProtKB">
        <authorList>
            <consortium name="Ensembl"/>
        </authorList>
    </citation>
    <scope>IDENTIFICATION</scope>
</reference>
<evidence type="ECO:0000313" key="6">
    <source>
        <dbReference type="Ensembl" id="ENSMFAP00000058424.1"/>
    </source>
</evidence>
<evidence type="ECO:0000256" key="1">
    <source>
        <dbReference type="ARBA" id="ARBA00004613"/>
    </source>
</evidence>
<dbReference type="InterPro" id="IPR052001">
    <property type="entry name" value="MHC-II_Gamma/Thyroglobulin"/>
</dbReference>
<name>A0A7N9CYL5_MACFA</name>
<dbReference type="GO" id="GO:0043518">
    <property type="term" value="P:negative regulation of DNA damage response, signal transduction by p53 class mediator"/>
    <property type="evidence" value="ECO:0007669"/>
    <property type="project" value="TreeGrafter"/>
</dbReference>
<dbReference type="GO" id="GO:0070206">
    <property type="term" value="P:protein trimerization"/>
    <property type="evidence" value="ECO:0007669"/>
    <property type="project" value="InterPro"/>
</dbReference>
<evidence type="ECO:0000259" key="5">
    <source>
        <dbReference type="Pfam" id="PF08831"/>
    </source>
</evidence>
<dbReference type="GeneTree" id="ENSGT00390000008961"/>
<keyword evidence="2" id="KW-0964">Secreted</keyword>
<accession>A0A7N9CYL5</accession>
<feature type="domain" description="MHC class II-associated invariant chain trimerisation" evidence="5">
    <location>
        <begin position="53"/>
        <end position="121"/>
    </location>
</feature>
<dbReference type="PANTHER" id="PTHR14093">
    <property type="entry name" value="HLA CLASS II GAMMA CHAIN"/>
    <property type="match status" value="1"/>
</dbReference>
<dbReference type="GO" id="GO:0002830">
    <property type="term" value="P:positive regulation of type 2 immune response"/>
    <property type="evidence" value="ECO:0007669"/>
    <property type="project" value="TreeGrafter"/>
</dbReference>
<dbReference type="SUPFAM" id="SSF48305">
    <property type="entry name" value="Class II MHC-associated invariant chain ectoplasmic trimerization domain"/>
    <property type="match status" value="1"/>
</dbReference>
<dbReference type="Pfam" id="PF08831">
    <property type="entry name" value="MHCassoc_trimer"/>
    <property type="match status" value="1"/>
</dbReference>
<evidence type="ECO:0000256" key="2">
    <source>
        <dbReference type="ARBA" id="ARBA00022525"/>
    </source>
</evidence>
<dbReference type="FunFam" id="1.10.870.10:FF:000001">
    <property type="entry name" value="HLA class II histocompatibility antigen gamma chain"/>
    <property type="match status" value="1"/>
</dbReference>
<evidence type="ECO:0000313" key="7">
    <source>
        <dbReference type="Proteomes" id="UP000233100"/>
    </source>
</evidence>
<dbReference type="GO" id="GO:0035718">
    <property type="term" value="F:macrophage migration inhibitory factor binding"/>
    <property type="evidence" value="ECO:0007669"/>
    <property type="project" value="TreeGrafter"/>
</dbReference>
<dbReference type="AlphaFoldDB" id="A0A7N9CYL5"/>
<dbReference type="GO" id="GO:0005576">
    <property type="term" value="C:extracellular region"/>
    <property type="evidence" value="ECO:0007669"/>
    <property type="project" value="UniProtKB-SubCell"/>
</dbReference>
<dbReference type="GO" id="GO:0042289">
    <property type="term" value="F:MHC class II protein binding"/>
    <property type="evidence" value="ECO:0007669"/>
    <property type="project" value="InterPro"/>
</dbReference>
<evidence type="ECO:0000256" key="4">
    <source>
        <dbReference type="SAM" id="MobiDB-lite"/>
    </source>
</evidence>
<dbReference type="GO" id="GO:0004896">
    <property type="term" value="F:cytokine receptor activity"/>
    <property type="evidence" value="ECO:0007669"/>
    <property type="project" value="TreeGrafter"/>
</dbReference>
<dbReference type="GO" id="GO:1902166">
    <property type="term" value="P:negative regulation of intrinsic apoptotic signaling pathway in response to DNA damage by p53 class mediator"/>
    <property type="evidence" value="ECO:0007669"/>
    <property type="project" value="TreeGrafter"/>
</dbReference>
<feature type="region of interest" description="Disordered" evidence="4">
    <location>
        <begin position="1"/>
        <end position="45"/>
    </location>
</feature>
<dbReference type="Proteomes" id="UP000233100">
    <property type="component" value="Chromosome 6"/>
</dbReference>
<dbReference type="GO" id="GO:0070374">
    <property type="term" value="P:positive regulation of ERK1 and ERK2 cascade"/>
    <property type="evidence" value="ECO:0007669"/>
    <property type="project" value="TreeGrafter"/>
</dbReference>
<dbReference type="GO" id="GO:0009986">
    <property type="term" value="C:cell surface"/>
    <property type="evidence" value="ECO:0007669"/>
    <property type="project" value="TreeGrafter"/>
</dbReference>
<dbReference type="Gene3D" id="1.10.870.10">
    <property type="entry name" value="MHC class II-associated invariant chain, trimerisation domain"/>
    <property type="match status" value="1"/>
</dbReference>
<dbReference type="GO" id="GO:0060907">
    <property type="term" value="P:positive regulation of macrophage cytokine production"/>
    <property type="evidence" value="ECO:0007669"/>
    <property type="project" value="TreeGrafter"/>
</dbReference>
<feature type="compositionally biased region" description="Basic and acidic residues" evidence="4">
    <location>
        <begin position="116"/>
        <end position="128"/>
    </location>
</feature>
<protein>
    <submittedName>
        <fullName evidence="6">CD74 molecule</fullName>
    </submittedName>
</protein>
<sequence>MYRSSRRSCQEDQKPVMDDQRDLISNNEQLPMLGRRPGTPERYPMQNATKYGNMTEDHVMHLLQNADPLKVYPPLKGSFPENLRHLKSTMETLDWKVFESWMHHWLLFEMSKHSLEQKPTEAPPKESLELEDPSSGLGVTKQDLGPVPM</sequence>
<keyword evidence="3" id="KW-0325">Glycoprotein</keyword>
<reference evidence="6" key="3">
    <citation type="submission" date="2025-09" db="UniProtKB">
        <authorList>
            <consortium name="Ensembl"/>
        </authorList>
    </citation>
    <scope>IDENTIFICATION</scope>
</reference>
<keyword evidence="7" id="KW-1185">Reference proteome</keyword>
<feature type="region of interest" description="Disordered" evidence="4">
    <location>
        <begin position="116"/>
        <end position="149"/>
    </location>
</feature>
<organism evidence="6 7">
    <name type="scientific">Macaca fascicularis</name>
    <name type="common">Crab-eating macaque</name>
    <name type="synonym">Cynomolgus monkey</name>
    <dbReference type="NCBI Taxonomy" id="9541"/>
    <lineage>
        <taxon>Eukaryota</taxon>
        <taxon>Metazoa</taxon>
        <taxon>Chordata</taxon>
        <taxon>Craniata</taxon>
        <taxon>Vertebrata</taxon>
        <taxon>Euteleostomi</taxon>
        <taxon>Mammalia</taxon>
        <taxon>Eutheria</taxon>
        <taxon>Euarchontoglires</taxon>
        <taxon>Primates</taxon>
        <taxon>Haplorrhini</taxon>
        <taxon>Catarrhini</taxon>
        <taxon>Cercopithecidae</taxon>
        <taxon>Cercopithecinae</taxon>
        <taxon>Macaca</taxon>
    </lineage>
</organism>
<dbReference type="GO" id="GO:0001961">
    <property type="term" value="P:positive regulation of cytokine-mediated signaling pathway"/>
    <property type="evidence" value="ECO:0007669"/>
    <property type="project" value="TreeGrafter"/>
</dbReference>